<reference evidence="1" key="1">
    <citation type="submission" date="2020-05" db="EMBL/GenBank/DDBJ databases">
        <authorList>
            <person name="Chiriac C."/>
            <person name="Salcher M."/>
            <person name="Ghai R."/>
            <person name="Kavagutti S V."/>
        </authorList>
    </citation>
    <scope>NUCLEOTIDE SEQUENCE</scope>
</reference>
<accession>A0A6J7IS94</accession>
<proteinExistence type="predicted"/>
<gene>
    <name evidence="1" type="ORF">UFOPK3684_01105</name>
</gene>
<name>A0A6J7IS94_9ZZZZ</name>
<dbReference type="AlphaFoldDB" id="A0A6J7IS94"/>
<protein>
    <submittedName>
        <fullName evidence="1">Unannotated protein</fullName>
    </submittedName>
</protein>
<sequence>MRPSPIRDEKYRPNILIAASAIASSPTKIANLVINVPFFGITPSSMRRRSRSGVVTTSAASTTTVPRNIKMLVRYGRANSNILLTVPGFNFWAFTDGSAVIERWVIQAA</sequence>
<dbReference type="EMBL" id="CAFBMZ010000089">
    <property type="protein sequence ID" value="CAB4933779.1"/>
    <property type="molecule type" value="Genomic_DNA"/>
</dbReference>
<organism evidence="1">
    <name type="scientific">freshwater metagenome</name>
    <dbReference type="NCBI Taxonomy" id="449393"/>
    <lineage>
        <taxon>unclassified sequences</taxon>
        <taxon>metagenomes</taxon>
        <taxon>ecological metagenomes</taxon>
    </lineage>
</organism>
<evidence type="ECO:0000313" key="1">
    <source>
        <dbReference type="EMBL" id="CAB4933779.1"/>
    </source>
</evidence>